<dbReference type="GO" id="GO:0033281">
    <property type="term" value="C:TAT protein transport complex"/>
    <property type="evidence" value="ECO:0007669"/>
    <property type="project" value="UniProtKB-UniRule"/>
</dbReference>
<keyword evidence="9 10" id="KW-0472">Membrane</keyword>
<evidence type="ECO:0000256" key="1">
    <source>
        <dbReference type="ARBA" id="ARBA00004167"/>
    </source>
</evidence>
<dbReference type="InterPro" id="IPR003369">
    <property type="entry name" value="TatA/B/E"/>
</dbReference>
<dbReference type="GO" id="GO:0008320">
    <property type="term" value="F:protein transmembrane transporter activity"/>
    <property type="evidence" value="ECO:0007669"/>
    <property type="project" value="UniProtKB-UniRule"/>
</dbReference>
<comment type="subunit">
    <text evidence="10">The Tat system comprises two distinct complexes: a TatABC complex, containing multiple copies of TatA, TatB and TatC subunits, and a separate TatA complex, containing only TatA subunits. Substrates initially bind to the TatABC complex, which probably triggers association of the separate TatA complex to form the active translocon.</text>
</comment>
<keyword evidence="3 10" id="KW-1003">Cell membrane</keyword>
<dbReference type="EMBL" id="RRUE01000002">
    <property type="protein sequence ID" value="RRN44143.1"/>
    <property type="molecule type" value="Genomic_DNA"/>
</dbReference>
<feature type="compositionally biased region" description="Low complexity" evidence="11">
    <location>
        <begin position="116"/>
        <end position="129"/>
    </location>
</feature>
<evidence type="ECO:0000256" key="8">
    <source>
        <dbReference type="ARBA" id="ARBA00023010"/>
    </source>
</evidence>
<feature type="compositionally biased region" description="Basic and acidic residues" evidence="11">
    <location>
        <begin position="221"/>
        <end position="240"/>
    </location>
</feature>
<proteinExistence type="inferred from homology"/>
<feature type="compositionally biased region" description="Basic and acidic residues" evidence="11">
    <location>
        <begin position="196"/>
        <end position="213"/>
    </location>
</feature>
<dbReference type="NCBIfam" id="TIGR01410">
    <property type="entry name" value="tatB"/>
    <property type="match status" value="1"/>
</dbReference>
<dbReference type="HAMAP" id="MF_00237">
    <property type="entry name" value="TatB"/>
    <property type="match status" value="1"/>
</dbReference>
<comment type="caution">
    <text evidence="12">The sequence shown here is derived from an EMBL/GenBank/DDBJ whole genome shotgun (WGS) entry which is preliminary data.</text>
</comment>
<dbReference type="PRINTS" id="PR01506">
    <property type="entry name" value="TATBPROTEIN"/>
</dbReference>
<dbReference type="AlphaFoldDB" id="A0A426FN81"/>
<comment type="similarity">
    <text evidence="10">Belongs to the TatB family.</text>
</comment>
<name>A0A426FN81_9BURK</name>
<dbReference type="GO" id="GO:0043953">
    <property type="term" value="P:protein transport by the Tat complex"/>
    <property type="evidence" value="ECO:0007669"/>
    <property type="project" value="UniProtKB-UniRule"/>
</dbReference>
<evidence type="ECO:0000256" key="10">
    <source>
        <dbReference type="HAMAP-Rule" id="MF_00237"/>
    </source>
</evidence>
<keyword evidence="13" id="KW-1185">Reference proteome</keyword>
<dbReference type="Pfam" id="PF02416">
    <property type="entry name" value="TatA_B_E"/>
    <property type="match status" value="1"/>
</dbReference>
<evidence type="ECO:0000256" key="5">
    <source>
        <dbReference type="ARBA" id="ARBA00022692"/>
    </source>
</evidence>
<evidence type="ECO:0000256" key="6">
    <source>
        <dbReference type="ARBA" id="ARBA00022927"/>
    </source>
</evidence>
<keyword evidence="4" id="KW-0997">Cell inner membrane</keyword>
<keyword evidence="6 10" id="KW-0653">Protein transport</keyword>
<feature type="compositionally biased region" description="Low complexity" evidence="11">
    <location>
        <begin position="88"/>
        <end position="100"/>
    </location>
</feature>
<keyword evidence="8 10" id="KW-0811">Translocation</keyword>
<evidence type="ECO:0000256" key="9">
    <source>
        <dbReference type="ARBA" id="ARBA00023136"/>
    </source>
</evidence>
<evidence type="ECO:0000256" key="11">
    <source>
        <dbReference type="SAM" id="MobiDB-lite"/>
    </source>
</evidence>
<dbReference type="RefSeq" id="WP_125096338.1">
    <property type="nucleotide sequence ID" value="NZ_RRUE01000002.1"/>
</dbReference>
<dbReference type="Proteomes" id="UP000270261">
    <property type="component" value="Unassembled WGS sequence"/>
</dbReference>
<dbReference type="OrthoDB" id="9816005at2"/>
<evidence type="ECO:0000256" key="3">
    <source>
        <dbReference type="ARBA" id="ARBA00022475"/>
    </source>
</evidence>
<dbReference type="InterPro" id="IPR018448">
    <property type="entry name" value="TatB"/>
</dbReference>
<evidence type="ECO:0000313" key="13">
    <source>
        <dbReference type="Proteomes" id="UP000270261"/>
    </source>
</evidence>
<evidence type="ECO:0000256" key="2">
    <source>
        <dbReference type="ARBA" id="ARBA00022448"/>
    </source>
</evidence>
<evidence type="ECO:0000313" key="12">
    <source>
        <dbReference type="EMBL" id="RRN44143.1"/>
    </source>
</evidence>
<evidence type="ECO:0000256" key="7">
    <source>
        <dbReference type="ARBA" id="ARBA00022989"/>
    </source>
</evidence>
<evidence type="ECO:0000256" key="4">
    <source>
        <dbReference type="ARBA" id="ARBA00022519"/>
    </source>
</evidence>
<keyword evidence="7 10" id="KW-1133">Transmembrane helix</keyword>
<feature type="compositionally biased region" description="Gly residues" evidence="11">
    <location>
        <begin position="161"/>
        <end position="173"/>
    </location>
</feature>
<dbReference type="PANTHER" id="PTHR33162:SF1">
    <property type="entry name" value="SEC-INDEPENDENT PROTEIN TRANSLOCASE PROTEIN TATA, CHLOROPLASTIC"/>
    <property type="match status" value="1"/>
</dbReference>
<protein>
    <recommendedName>
        <fullName evidence="10">Sec-independent protein translocase protein TatB</fullName>
    </recommendedName>
</protein>
<gene>
    <name evidence="10 12" type="primary">tatB</name>
    <name evidence="12" type="ORF">EHV23_12330</name>
</gene>
<keyword evidence="2 10" id="KW-0813">Transport</keyword>
<dbReference type="Gene3D" id="1.20.5.3310">
    <property type="match status" value="1"/>
</dbReference>
<reference evidence="12 13" key="1">
    <citation type="submission" date="2018-11" db="EMBL/GenBank/DDBJ databases">
        <title>Genome sequencing of Lautropia sp. KCOM 2505 (= ChDC F240).</title>
        <authorList>
            <person name="Kook J.-K."/>
            <person name="Park S.-N."/>
            <person name="Lim Y.K."/>
        </authorList>
    </citation>
    <scope>NUCLEOTIDE SEQUENCE [LARGE SCALE GENOMIC DNA]</scope>
    <source>
        <strain evidence="12 13">KCOM 2505</strain>
    </source>
</reference>
<comment type="function">
    <text evidence="10">Part of the twin-arginine translocation (Tat) system that transports large folded proteins containing a characteristic twin-arginine motif in their signal peptide across membranes. Together with TatC, TatB is part of a receptor directly interacting with Tat signal peptides. TatB may form an oligomeric binding site that transiently accommodates folded Tat precursor proteins before their translocation.</text>
</comment>
<dbReference type="PANTHER" id="PTHR33162">
    <property type="entry name" value="SEC-INDEPENDENT PROTEIN TRANSLOCASE PROTEIN TATA, CHLOROPLASTIC"/>
    <property type="match status" value="1"/>
</dbReference>
<feature type="region of interest" description="Disordered" evidence="11">
    <location>
        <begin position="88"/>
        <end position="240"/>
    </location>
</feature>
<comment type="subcellular location">
    <subcellularLocation>
        <location evidence="10">Cell membrane</location>
        <topology evidence="10">Single-pass membrane protein</topology>
    </subcellularLocation>
    <subcellularLocation>
        <location evidence="1">Membrane</location>
        <topology evidence="1">Single-pass membrane protein</topology>
    </subcellularLocation>
</comment>
<sequence length="240" mass="26382">MFDISLMEMLIVAIAALVVIGPERLPGVARQAGQWVTRMRRYVDDIKSDFSQQMDLAELKSIKSEVEDSARSLQSGLQDTLDTARSSFDSLSSSFDTRSTNYIPEGQTLDGQGTRALAAPDGAVGDAAARSSAGPDALADGQTYGQAGHDPAHRRVAYGGENPGDGTLIGEGSGVHDDWGYDSVPDVPTGHASSPDSERLPPTDWDKVYEDRRMRQRLKDRRIERELERGFKRPRFRVER</sequence>
<keyword evidence="5 10" id="KW-0812">Transmembrane</keyword>
<accession>A0A426FN81</accession>
<organism evidence="12 13">
    <name type="scientific">Lautropia dentalis</name>
    <dbReference type="NCBI Taxonomy" id="2490857"/>
    <lineage>
        <taxon>Bacteria</taxon>
        <taxon>Pseudomonadati</taxon>
        <taxon>Pseudomonadota</taxon>
        <taxon>Betaproteobacteria</taxon>
        <taxon>Burkholderiales</taxon>
        <taxon>Burkholderiaceae</taxon>
        <taxon>Lautropia</taxon>
    </lineage>
</organism>